<dbReference type="PANTHER" id="PTHR45698">
    <property type="entry name" value="TRACE AMINE-ASSOCIATED RECEPTOR 19N-RELATED"/>
    <property type="match status" value="1"/>
</dbReference>
<organism evidence="8 9">
    <name type="scientific">Stichopus japonicus</name>
    <name type="common">Sea cucumber</name>
    <dbReference type="NCBI Taxonomy" id="307972"/>
    <lineage>
        <taxon>Eukaryota</taxon>
        <taxon>Metazoa</taxon>
        <taxon>Echinodermata</taxon>
        <taxon>Eleutherozoa</taxon>
        <taxon>Echinozoa</taxon>
        <taxon>Holothuroidea</taxon>
        <taxon>Aspidochirotacea</taxon>
        <taxon>Aspidochirotida</taxon>
        <taxon>Stichopodidae</taxon>
        <taxon>Apostichopus</taxon>
    </lineage>
</organism>
<evidence type="ECO:0000259" key="7">
    <source>
        <dbReference type="PROSITE" id="PS50262"/>
    </source>
</evidence>
<feature type="transmembrane region" description="Helical" evidence="6">
    <location>
        <begin position="285"/>
        <end position="306"/>
    </location>
</feature>
<feature type="domain" description="G-protein coupled receptors family 1 profile" evidence="7">
    <location>
        <begin position="42"/>
        <end position="304"/>
    </location>
</feature>
<name>A0A2G8KT39_STIJA</name>
<dbReference type="PRINTS" id="PR00237">
    <property type="entry name" value="GPCRRHODOPSN"/>
</dbReference>
<reference evidence="8 9" key="1">
    <citation type="journal article" date="2017" name="PLoS Biol.">
        <title>The sea cucumber genome provides insights into morphological evolution and visceral regeneration.</title>
        <authorList>
            <person name="Zhang X."/>
            <person name="Sun L."/>
            <person name="Yuan J."/>
            <person name="Sun Y."/>
            <person name="Gao Y."/>
            <person name="Zhang L."/>
            <person name="Li S."/>
            <person name="Dai H."/>
            <person name="Hamel J.F."/>
            <person name="Liu C."/>
            <person name="Yu Y."/>
            <person name="Liu S."/>
            <person name="Lin W."/>
            <person name="Guo K."/>
            <person name="Jin S."/>
            <person name="Xu P."/>
            <person name="Storey K.B."/>
            <person name="Huan P."/>
            <person name="Zhang T."/>
            <person name="Zhou Y."/>
            <person name="Zhang J."/>
            <person name="Lin C."/>
            <person name="Li X."/>
            <person name="Xing L."/>
            <person name="Huo D."/>
            <person name="Sun M."/>
            <person name="Wang L."/>
            <person name="Mercier A."/>
            <person name="Li F."/>
            <person name="Yang H."/>
            <person name="Xiang J."/>
        </authorList>
    </citation>
    <scope>NUCLEOTIDE SEQUENCE [LARGE SCALE GENOMIC DNA]</scope>
    <source>
        <strain evidence="8">Shaxun</strain>
        <tissue evidence="8">Muscle</tissue>
    </source>
</reference>
<evidence type="ECO:0000256" key="2">
    <source>
        <dbReference type="ARBA" id="ARBA00022692"/>
    </source>
</evidence>
<dbReference type="PROSITE" id="PS00237">
    <property type="entry name" value="G_PROTEIN_RECEP_F1_1"/>
    <property type="match status" value="1"/>
</dbReference>
<feature type="transmembrane region" description="Helical" evidence="6">
    <location>
        <begin position="152"/>
        <end position="171"/>
    </location>
</feature>
<dbReference type="CDD" id="cd00637">
    <property type="entry name" value="7tm_classA_rhodopsin-like"/>
    <property type="match status" value="1"/>
</dbReference>
<feature type="transmembrane region" description="Helical" evidence="6">
    <location>
        <begin position="247"/>
        <end position="265"/>
    </location>
</feature>
<evidence type="ECO:0000256" key="3">
    <source>
        <dbReference type="ARBA" id="ARBA00022989"/>
    </source>
</evidence>
<evidence type="ECO:0000256" key="5">
    <source>
        <dbReference type="RuleBase" id="RU000688"/>
    </source>
</evidence>
<dbReference type="Gene3D" id="1.20.1070.10">
    <property type="entry name" value="Rhodopsin 7-helix transmembrane proteins"/>
    <property type="match status" value="1"/>
</dbReference>
<dbReference type="STRING" id="307972.A0A2G8KT39"/>
<comment type="caution">
    <text evidence="8">The sequence shown here is derived from an EMBL/GenBank/DDBJ whole genome shotgun (WGS) entry which is preliminary data.</text>
</comment>
<evidence type="ECO:0000256" key="6">
    <source>
        <dbReference type="SAM" id="Phobius"/>
    </source>
</evidence>
<dbReference type="Pfam" id="PF00001">
    <property type="entry name" value="7tm_1"/>
    <property type="match status" value="1"/>
</dbReference>
<keyword evidence="3 6" id="KW-1133">Transmembrane helix</keyword>
<dbReference type="InterPro" id="IPR000276">
    <property type="entry name" value="GPCR_Rhodpsn"/>
</dbReference>
<keyword evidence="4 6" id="KW-0472">Membrane</keyword>
<evidence type="ECO:0000313" key="8">
    <source>
        <dbReference type="EMBL" id="PIK51166.1"/>
    </source>
</evidence>
<evidence type="ECO:0000313" key="9">
    <source>
        <dbReference type="Proteomes" id="UP000230750"/>
    </source>
</evidence>
<feature type="transmembrane region" description="Helical" evidence="6">
    <location>
        <begin position="112"/>
        <end position="140"/>
    </location>
</feature>
<keyword evidence="9" id="KW-1185">Reference proteome</keyword>
<accession>A0A2G8KT39</accession>
<feature type="transmembrane region" description="Helical" evidence="6">
    <location>
        <begin position="63"/>
        <end position="83"/>
    </location>
</feature>
<dbReference type="AlphaFoldDB" id="A0A2G8KT39"/>
<comment type="subcellular location">
    <subcellularLocation>
        <location evidence="1">Membrane</location>
    </subcellularLocation>
</comment>
<comment type="similarity">
    <text evidence="5">Belongs to the G-protein coupled receptor 1 family.</text>
</comment>
<dbReference type="GO" id="GO:0004930">
    <property type="term" value="F:G protein-coupled receptor activity"/>
    <property type="evidence" value="ECO:0007669"/>
    <property type="project" value="UniProtKB-KW"/>
</dbReference>
<dbReference type="EMBL" id="MRZV01000386">
    <property type="protein sequence ID" value="PIK51166.1"/>
    <property type="molecule type" value="Genomic_DNA"/>
</dbReference>
<keyword evidence="5" id="KW-0807">Transducer</keyword>
<evidence type="ECO:0000256" key="1">
    <source>
        <dbReference type="ARBA" id="ARBA00004370"/>
    </source>
</evidence>
<dbReference type="PROSITE" id="PS50262">
    <property type="entry name" value="G_PROTEIN_RECEP_F1_2"/>
    <property type="match status" value="1"/>
</dbReference>
<dbReference type="GO" id="GO:0016020">
    <property type="term" value="C:membrane"/>
    <property type="evidence" value="ECO:0007669"/>
    <property type="project" value="UniProtKB-SubCell"/>
</dbReference>
<proteinExistence type="inferred from homology"/>
<keyword evidence="5 8" id="KW-0675">Receptor</keyword>
<keyword evidence="5" id="KW-0297">G-protein coupled receptor</keyword>
<sequence>MATVLTTDYDVTTEASTAEVYAAEDLWVVVLMVILGVVGVIGNTLVCIIIFRARFLHNLTNYLILSLAVADLSASFFLVVNVFPLEAQLIRQPPSSRVAAEIYCRFYSSRHFFWVSVTASVFNLVCVTFERFFAIVYPLHYPLYFNLRKVQIMIFMTWAIPNLQEAFAFFINPYLPESHSCGYGFSSEELGIFVGVFVFLISYFLPLVIMIFAYYLIFHNLKKETNSGDQSQTQVQADSMSKARKKVVQVLIIVVIAFTVLWTPNQVSYFFENLKKPIVPTSHTLYKLFRLMAFSNSVINPFIYAFKYKQFRKGFRVAICNFPKNQVGFSNDSSDRHA</sequence>
<dbReference type="SUPFAM" id="SSF81321">
    <property type="entry name" value="Family A G protein-coupled receptor-like"/>
    <property type="match status" value="1"/>
</dbReference>
<dbReference type="Proteomes" id="UP000230750">
    <property type="component" value="Unassembled WGS sequence"/>
</dbReference>
<feature type="transmembrane region" description="Helical" evidence="6">
    <location>
        <begin position="26"/>
        <end position="51"/>
    </location>
</feature>
<dbReference type="InterPro" id="IPR017452">
    <property type="entry name" value="GPCR_Rhodpsn_7TM"/>
</dbReference>
<dbReference type="OrthoDB" id="5950491at2759"/>
<dbReference type="PANTHER" id="PTHR45698:SF1">
    <property type="entry name" value="TRACE AMINE-ASSOCIATED RECEPTOR 13C-LIKE"/>
    <property type="match status" value="1"/>
</dbReference>
<keyword evidence="2 5" id="KW-0812">Transmembrane</keyword>
<gene>
    <name evidence="8" type="ORF">BSL78_11957</name>
</gene>
<evidence type="ECO:0000256" key="4">
    <source>
        <dbReference type="ARBA" id="ARBA00023136"/>
    </source>
</evidence>
<protein>
    <submittedName>
        <fullName evidence="8">Putative tachykinin-like peptides receptor 86C</fullName>
    </submittedName>
</protein>
<feature type="transmembrane region" description="Helical" evidence="6">
    <location>
        <begin position="191"/>
        <end position="217"/>
    </location>
</feature>